<keyword evidence="9" id="KW-0566">Pantothenate biosynthesis</keyword>
<reference evidence="12 13" key="1">
    <citation type="submission" date="2019-01" db="EMBL/GenBank/DDBJ databases">
        <title>Lacunisphaera sp. strain TWA-58.</title>
        <authorList>
            <person name="Chen W.-M."/>
        </authorList>
    </citation>
    <scope>NUCLEOTIDE SEQUENCE [LARGE SCALE GENOMIC DNA]</scope>
    <source>
        <strain evidence="12 13">TWA-58</strain>
    </source>
</reference>
<dbReference type="AlphaFoldDB" id="A0A4Q1C554"/>
<keyword evidence="6 9" id="KW-0560">Oxidoreductase</keyword>
<dbReference type="GO" id="GO:0015940">
    <property type="term" value="P:pantothenate biosynthetic process"/>
    <property type="evidence" value="ECO:0007669"/>
    <property type="project" value="UniProtKB-UniPathway"/>
</dbReference>
<evidence type="ECO:0000256" key="8">
    <source>
        <dbReference type="ARBA" id="ARBA00048793"/>
    </source>
</evidence>
<dbReference type="GO" id="GO:0008677">
    <property type="term" value="F:2-dehydropantoate 2-reductase activity"/>
    <property type="evidence" value="ECO:0007669"/>
    <property type="project" value="UniProtKB-EC"/>
</dbReference>
<evidence type="ECO:0000313" key="13">
    <source>
        <dbReference type="Proteomes" id="UP000290218"/>
    </source>
</evidence>
<dbReference type="Gene3D" id="3.40.50.720">
    <property type="entry name" value="NAD(P)-binding Rossmann-like Domain"/>
    <property type="match status" value="1"/>
</dbReference>
<evidence type="ECO:0000256" key="2">
    <source>
        <dbReference type="ARBA" id="ARBA00007870"/>
    </source>
</evidence>
<dbReference type="EMBL" id="SDHX01000002">
    <property type="protein sequence ID" value="RXK53564.1"/>
    <property type="molecule type" value="Genomic_DNA"/>
</dbReference>
<dbReference type="FunFam" id="1.10.1040.10:FF:000017">
    <property type="entry name" value="2-dehydropantoate 2-reductase"/>
    <property type="match status" value="1"/>
</dbReference>
<evidence type="ECO:0000256" key="4">
    <source>
        <dbReference type="ARBA" id="ARBA00019465"/>
    </source>
</evidence>
<dbReference type="Proteomes" id="UP000290218">
    <property type="component" value="Unassembled WGS sequence"/>
</dbReference>
<protein>
    <recommendedName>
        <fullName evidence="4 9">2-dehydropantoate 2-reductase</fullName>
        <ecNumber evidence="3 9">1.1.1.169</ecNumber>
    </recommendedName>
    <alternativeName>
        <fullName evidence="7 9">Ketopantoate reductase</fullName>
    </alternativeName>
</protein>
<dbReference type="InterPro" id="IPR013752">
    <property type="entry name" value="KPA_reductase"/>
</dbReference>
<dbReference type="GO" id="GO:0005737">
    <property type="term" value="C:cytoplasm"/>
    <property type="evidence" value="ECO:0007669"/>
    <property type="project" value="TreeGrafter"/>
</dbReference>
<dbReference type="InterPro" id="IPR003710">
    <property type="entry name" value="ApbA"/>
</dbReference>
<accession>A0A4Q1C554</accession>
<dbReference type="RefSeq" id="WP_129049365.1">
    <property type="nucleotide sequence ID" value="NZ_SDHX01000002.1"/>
</dbReference>
<evidence type="ECO:0000256" key="6">
    <source>
        <dbReference type="ARBA" id="ARBA00023002"/>
    </source>
</evidence>
<feature type="domain" description="Ketopantoate reductase N-terminal" evidence="10">
    <location>
        <begin position="11"/>
        <end position="157"/>
    </location>
</feature>
<dbReference type="InterPro" id="IPR013328">
    <property type="entry name" value="6PGD_dom2"/>
</dbReference>
<dbReference type="InterPro" id="IPR008927">
    <property type="entry name" value="6-PGluconate_DH-like_C_sf"/>
</dbReference>
<comment type="pathway">
    <text evidence="1 9">Cofactor biosynthesis; (R)-pantothenate biosynthesis; (R)-pantoate from 3-methyl-2-oxobutanoate: step 2/2.</text>
</comment>
<dbReference type="NCBIfam" id="TIGR00745">
    <property type="entry name" value="apbA_panE"/>
    <property type="match status" value="1"/>
</dbReference>
<dbReference type="InterPro" id="IPR036291">
    <property type="entry name" value="NAD(P)-bd_dom_sf"/>
</dbReference>
<keyword evidence="5 9" id="KW-0521">NADP</keyword>
<evidence type="ECO:0000259" key="10">
    <source>
        <dbReference type="Pfam" id="PF02558"/>
    </source>
</evidence>
<dbReference type="Pfam" id="PF02558">
    <property type="entry name" value="ApbA"/>
    <property type="match status" value="1"/>
</dbReference>
<comment type="catalytic activity">
    <reaction evidence="8 9">
        <text>(R)-pantoate + NADP(+) = 2-dehydropantoate + NADPH + H(+)</text>
        <dbReference type="Rhea" id="RHEA:16233"/>
        <dbReference type="ChEBI" id="CHEBI:11561"/>
        <dbReference type="ChEBI" id="CHEBI:15378"/>
        <dbReference type="ChEBI" id="CHEBI:15980"/>
        <dbReference type="ChEBI" id="CHEBI:57783"/>
        <dbReference type="ChEBI" id="CHEBI:58349"/>
        <dbReference type="EC" id="1.1.1.169"/>
    </reaction>
</comment>
<dbReference type="UniPathway" id="UPA00028">
    <property type="reaction ID" value="UER00004"/>
</dbReference>
<evidence type="ECO:0000256" key="7">
    <source>
        <dbReference type="ARBA" id="ARBA00032024"/>
    </source>
</evidence>
<evidence type="ECO:0000256" key="9">
    <source>
        <dbReference type="RuleBase" id="RU362068"/>
    </source>
</evidence>
<comment type="similarity">
    <text evidence="2 9">Belongs to the ketopantoate reductase family.</text>
</comment>
<dbReference type="OrthoDB" id="9793586at2"/>
<dbReference type="Pfam" id="PF08546">
    <property type="entry name" value="ApbA_C"/>
    <property type="match status" value="1"/>
</dbReference>
<dbReference type="InterPro" id="IPR013332">
    <property type="entry name" value="KPR_N"/>
</dbReference>
<dbReference type="Gene3D" id="1.10.1040.10">
    <property type="entry name" value="N-(1-d-carboxylethyl)-l-norvaline Dehydrogenase, domain 2"/>
    <property type="match status" value="1"/>
</dbReference>
<dbReference type="InterPro" id="IPR051402">
    <property type="entry name" value="KPR-Related"/>
</dbReference>
<sequence length="322" mass="34844">MSTPFPDKPRIAIIGAGALGCYYGARLVKAGEDVHFLVRSNRAALMAQGLKVKTPTERISARKIQVYGSANEIGPCDLVIIATKATANEALKSILPPLLKPDTAVLTLQNGLGVEEPIADIVGPGRVVGAICYIGCMRTAPGVVSCSFPGLMTIGKFGKPAGERTQAVAALLRRAGVKCNAQDNLEAQRWHKLVWNVPFNGLAIVAGGITTDVLIADEGLKLLARRLMEEIVEAAAKFGHEISRSFVDLQFERTAMMGAYRPSSLIDFEEGRDVELEEIWGEPVRRAKSVGAAVPRMEMLYWLIKQRLAARNAALKAKARKR</sequence>
<evidence type="ECO:0000256" key="3">
    <source>
        <dbReference type="ARBA" id="ARBA00013014"/>
    </source>
</evidence>
<keyword evidence="13" id="KW-1185">Reference proteome</keyword>
<dbReference type="EC" id="1.1.1.169" evidence="3 9"/>
<gene>
    <name evidence="12" type="ORF">ESB00_17895</name>
</gene>
<dbReference type="SUPFAM" id="SSF48179">
    <property type="entry name" value="6-phosphogluconate dehydrogenase C-terminal domain-like"/>
    <property type="match status" value="1"/>
</dbReference>
<dbReference type="SUPFAM" id="SSF51735">
    <property type="entry name" value="NAD(P)-binding Rossmann-fold domains"/>
    <property type="match status" value="1"/>
</dbReference>
<comment type="caution">
    <text evidence="12">The sequence shown here is derived from an EMBL/GenBank/DDBJ whole genome shotgun (WGS) entry which is preliminary data.</text>
</comment>
<organism evidence="12 13">
    <name type="scientific">Oleiharenicola lentus</name>
    <dbReference type="NCBI Taxonomy" id="2508720"/>
    <lineage>
        <taxon>Bacteria</taxon>
        <taxon>Pseudomonadati</taxon>
        <taxon>Verrucomicrobiota</taxon>
        <taxon>Opitutia</taxon>
        <taxon>Opitutales</taxon>
        <taxon>Opitutaceae</taxon>
        <taxon>Oleiharenicola</taxon>
    </lineage>
</organism>
<proteinExistence type="inferred from homology"/>
<comment type="function">
    <text evidence="9">Catalyzes the NADPH-dependent reduction of ketopantoate into pantoic acid.</text>
</comment>
<evidence type="ECO:0000256" key="1">
    <source>
        <dbReference type="ARBA" id="ARBA00004994"/>
    </source>
</evidence>
<dbReference type="PANTHER" id="PTHR21708">
    <property type="entry name" value="PROBABLE 2-DEHYDROPANTOATE 2-REDUCTASE"/>
    <property type="match status" value="1"/>
</dbReference>
<evidence type="ECO:0000313" key="12">
    <source>
        <dbReference type="EMBL" id="RXK53564.1"/>
    </source>
</evidence>
<feature type="domain" description="Ketopantoate reductase C-terminal" evidence="11">
    <location>
        <begin position="184"/>
        <end position="306"/>
    </location>
</feature>
<evidence type="ECO:0000259" key="11">
    <source>
        <dbReference type="Pfam" id="PF08546"/>
    </source>
</evidence>
<name>A0A4Q1C554_9BACT</name>
<dbReference type="PANTHER" id="PTHR21708:SF26">
    <property type="entry name" value="2-DEHYDROPANTOATE 2-REDUCTASE"/>
    <property type="match status" value="1"/>
</dbReference>
<evidence type="ECO:0000256" key="5">
    <source>
        <dbReference type="ARBA" id="ARBA00022857"/>
    </source>
</evidence>